<organism evidence="1 2">
    <name type="scientific">Armillaria gallica</name>
    <name type="common">Bulbous honey fungus</name>
    <name type="synonym">Armillaria bulbosa</name>
    <dbReference type="NCBI Taxonomy" id="47427"/>
    <lineage>
        <taxon>Eukaryota</taxon>
        <taxon>Fungi</taxon>
        <taxon>Dikarya</taxon>
        <taxon>Basidiomycota</taxon>
        <taxon>Agaricomycotina</taxon>
        <taxon>Agaricomycetes</taxon>
        <taxon>Agaricomycetidae</taxon>
        <taxon>Agaricales</taxon>
        <taxon>Marasmiineae</taxon>
        <taxon>Physalacriaceae</taxon>
        <taxon>Armillaria</taxon>
    </lineage>
</organism>
<reference evidence="2" key="1">
    <citation type="journal article" date="2017" name="Nat. Ecol. Evol.">
        <title>Genome expansion and lineage-specific genetic innovations in the forest pathogenic fungi Armillaria.</title>
        <authorList>
            <person name="Sipos G."/>
            <person name="Prasanna A.N."/>
            <person name="Walter M.C."/>
            <person name="O'Connor E."/>
            <person name="Balint B."/>
            <person name="Krizsan K."/>
            <person name="Kiss B."/>
            <person name="Hess J."/>
            <person name="Varga T."/>
            <person name="Slot J."/>
            <person name="Riley R."/>
            <person name="Boka B."/>
            <person name="Rigling D."/>
            <person name="Barry K."/>
            <person name="Lee J."/>
            <person name="Mihaltcheva S."/>
            <person name="LaButti K."/>
            <person name="Lipzen A."/>
            <person name="Waldron R."/>
            <person name="Moloney N.M."/>
            <person name="Sperisen C."/>
            <person name="Kredics L."/>
            <person name="Vagvoelgyi C."/>
            <person name="Patrignani A."/>
            <person name="Fitzpatrick D."/>
            <person name="Nagy I."/>
            <person name="Doyle S."/>
            <person name="Anderson J.B."/>
            <person name="Grigoriev I.V."/>
            <person name="Gueldener U."/>
            <person name="Muensterkoetter M."/>
            <person name="Nagy L.G."/>
        </authorList>
    </citation>
    <scope>NUCLEOTIDE SEQUENCE [LARGE SCALE GENOMIC DNA]</scope>
    <source>
        <strain evidence="2">Ar21-2</strain>
    </source>
</reference>
<dbReference type="EMBL" id="KZ293774">
    <property type="protein sequence ID" value="PBK79472.1"/>
    <property type="molecule type" value="Genomic_DNA"/>
</dbReference>
<proteinExistence type="predicted"/>
<protein>
    <submittedName>
        <fullName evidence="1">Uncharacterized protein</fullName>
    </submittedName>
</protein>
<evidence type="ECO:0000313" key="1">
    <source>
        <dbReference type="EMBL" id="PBK79472.1"/>
    </source>
</evidence>
<dbReference type="OrthoDB" id="10603318at2759"/>
<accession>A0A2H3CJU9</accession>
<dbReference type="InParanoid" id="A0A2H3CJU9"/>
<keyword evidence="2" id="KW-1185">Reference proteome</keyword>
<dbReference type="AlphaFoldDB" id="A0A2H3CJU9"/>
<dbReference type="Proteomes" id="UP000217790">
    <property type="component" value="Unassembled WGS sequence"/>
</dbReference>
<evidence type="ECO:0000313" key="2">
    <source>
        <dbReference type="Proteomes" id="UP000217790"/>
    </source>
</evidence>
<dbReference type="STRING" id="47427.A0A2H3CJU9"/>
<name>A0A2H3CJU9_ARMGA</name>
<gene>
    <name evidence="1" type="ORF">ARMGADRAFT_1069433</name>
</gene>
<sequence>MSSSSSDQSKPPVNSSFKLFYKGECLKPDPLRPYWNTFTALPRTRVPVKAPRPSMRCMLTLTIPKWLEDIIRKSTYFPLPRLSITQSGTAGFYTTGTLGMGMQRLPMLSWAAMYDYFFQSIWEDVLREKGFQLEFRPVRPVLYLQNTFPVFGLLICEGAVITEYGYIRNNQFCSRTTGSPLYPLFDMTKPFDVLALRMMIVNVHSYAQKISEGEATDTKVRHIPYRSPGYNHDASRSEREVGAQWMVSRRIRLNGPDCQSDDLYKGLSDTLKSWLLLFVCCDIPAVLDNDLVSNCAQCLTPRQKLALDQLKREIPQVYDALHTVRLVAFSSNSDRAALFQDAQGATSFFAGIQDTFGTKDEKPCPIRLSILLNSFLTAAWTDIRAKGPSDIHFQCYPSWSMHRKGHTEDVDPMPHHEMVPDAALSSSLTVSSAALLSPGTPMKTDSNIPMSSR</sequence>